<feature type="domain" description="SLH" evidence="1">
    <location>
        <begin position="84"/>
        <end position="145"/>
    </location>
</feature>
<comment type="caution">
    <text evidence="2">The sequence shown here is derived from an EMBL/GenBank/DDBJ whole genome shotgun (WGS) entry which is preliminary data.</text>
</comment>
<feature type="domain" description="SLH" evidence="1">
    <location>
        <begin position="211"/>
        <end position="268"/>
    </location>
</feature>
<dbReference type="PANTHER" id="PTHR43308">
    <property type="entry name" value="OUTER MEMBRANE PROTEIN ALPHA-RELATED"/>
    <property type="match status" value="1"/>
</dbReference>
<gene>
    <name evidence="2" type="ORF">HXO65_07970</name>
</gene>
<dbReference type="InterPro" id="IPR051465">
    <property type="entry name" value="Cell_Envelope_Struct_Comp"/>
</dbReference>
<feature type="non-terminal residue" evidence="2">
    <location>
        <position position="1"/>
    </location>
</feature>
<evidence type="ECO:0000313" key="3">
    <source>
        <dbReference type="Proteomes" id="UP000785653"/>
    </source>
</evidence>
<dbReference type="EMBL" id="JABZXS010000169">
    <property type="protein sequence ID" value="MBF1674123.1"/>
    <property type="molecule type" value="Genomic_DNA"/>
</dbReference>
<dbReference type="InterPro" id="IPR001119">
    <property type="entry name" value="SLH_dom"/>
</dbReference>
<dbReference type="Proteomes" id="UP000785653">
    <property type="component" value="Unassembled WGS sequence"/>
</dbReference>
<reference evidence="2" key="1">
    <citation type="submission" date="2020-04" db="EMBL/GenBank/DDBJ databases">
        <title>Deep metagenomics examines the oral microbiome during advanced dental caries in children, revealing novel taxa and co-occurrences with host molecules.</title>
        <authorList>
            <person name="Baker J.L."/>
            <person name="Morton J.T."/>
            <person name="Dinis M."/>
            <person name="Alvarez R."/>
            <person name="Tran N.C."/>
            <person name="Knight R."/>
            <person name="Edlund A."/>
        </authorList>
    </citation>
    <scope>NUCLEOTIDE SEQUENCE</scope>
    <source>
        <strain evidence="2">JCVI_47_bin.3</strain>
    </source>
</reference>
<evidence type="ECO:0000313" key="2">
    <source>
        <dbReference type="EMBL" id="MBF1674123.1"/>
    </source>
</evidence>
<accession>A0A930Q063</accession>
<protein>
    <submittedName>
        <fullName evidence="2">S-layer homology domain-containing protein</fullName>
    </submittedName>
</protein>
<dbReference type="PROSITE" id="PS51272">
    <property type="entry name" value="SLH"/>
    <property type="match status" value="3"/>
</dbReference>
<dbReference type="AlphaFoldDB" id="A0A930Q063"/>
<sequence>TDSVVFNYAAPKLWFSGESAGVPNLFVDAPSAQLVAHRNGDAKNVSALFLHMHNATGDLSGVNGAAGERAQVLRVSSNSEATAASARFKDVPADYPFVNDINWLAQRRITTGYPDGTFRPNGSVERGAMAAFFYRMAGSPQFTAPSTPSFKDVPRDHPFYKEIEWMRARGITTGWSDGTFRPNAAVNRDAMAAFFYRFAGSPAYSAPVASPFSDVSTGSQFYREIAWLADQRITTGWPDGSFRPVQPIERGAMAAFLHRYNVRVLNNR</sequence>
<dbReference type="PANTHER" id="PTHR43308:SF5">
    <property type="entry name" value="S-LAYER PROTEIN _ PEPTIDOGLYCAN ENDO-BETA-N-ACETYLGLUCOSAMINIDASE"/>
    <property type="match status" value="1"/>
</dbReference>
<evidence type="ECO:0000259" key="1">
    <source>
        <dbReference type="PROSITE" id="PS51272"/>
    </source>
</evidence>
<name>A0A930Q063_9MICC</name>
<proteinExistence type="predicted"/>
<organism evidence="2 3">
    <name type="scientific">Rothia mucilaginosa</name>
    <dbReference type="NCBI Taxonomy" id="43675"/>
    <lineage>
        <taxon>Bacteria</taxon>
        <taxon>Bacillati</taxon>
        <taxon>Actinomycetota</taxon>
        <taxon>Actinomycetes</taxon>
        <taxon>Micrococcales</taxon>
        <taxon>Micrococcaceae</taxon>
        <taxon>Rothia</taxon>
    </lineage>
</organism>
<dbReference type="Pfam" id="PF00395">
    <property type="entry name" value="SLH"/>
    <property type="match status" value="3"/>
</dbReference>
<feature type="domain" description="SLH" evidence="1">
    <location>
        <begin position="146"/>
        <end position="209"/>
    </location>
</feature>